<organism evidence="7 8">
    <name type="scientific">Sphingobacterium tenebrionis</name>
    <dbReference type="NCBI Taxonomy" id="3111775"/>
    <lineage>
        <taxon>Bacteria</taxon>
        <taxon>Pseudomonadati</taxon>
        <taxon>Bacteroidota</taxon>
        <taxon>Sphingobacteriia</taxon>
        <taxon>Sphingobacteriales</taxon>
        <taxon>Sphingobacteriaceae</taxon>
        <taxon>Sphingobacterium</taxon>
    </lineage>
</organism>
<dbReference type="NCBIfam" id="TIGR00221">
    <property type="entry name" value="nagA"/>
    <property type="match status" value="1"/>
</dbReference>
<evidence type="ECO:0000256" key="2">
    <source>
        <dbReference type="ARBA" id="ARBA00022723"/>
    </source>
</evidence>
<dbReference type="EC" id="3.5.1.25" evidence="7"/>
<evidence type="ECO:0000256" key="1">
    <source>
        <dbReference type="ARBA" id="ARBA00010716"/>
    </source>
</evidence>
<keyword evidence="2" id="KW-0479">Metal-binding</keyword>
<dbReference type="PANTHER" id="PTHR11113:SF14">
    <property type="entry name" value="N-ACETYLGLUCOSAMINE-6-PHOSPHATE DEACETYLASE"/>
    <property type="match status" value="1"/>
</dbReference>
<dbReference type="PANTHER" id="PTHR11113">
    <property type="entry name" value="N-ACETYLGLUCOSAMINE-6-PHOSPHATE DEACETYLASE"/>
    <property type="match status" value="1"/>
</dbReference>
<accession>A0ABU8I6N8</accession>
<proteinExistence type="inferred from homology"/>
<evidence type="ECO:0000259" key="6">
    <source>
        <dbReference type="Pfam" id="PF01979"/>
    </source>
</evidence>
<dbReference type="CDD" id="cd00854">
    <property type="entry name" value="NagA"/>
    <property type="match status" value="1"/>
</dbReference>
<keyword evidence="8" id="KW-1185">Reference proteome</keyword>
<evidence type="ECO:0000313" key="8">
    <source>
        <dbReference type="Proteomes" id="UP001363035"/>
    </source>
</evidence>
<reference evidence="7 8" key="1">
    <citation type="submission" date="2024-01" db="EMBL/GenBank/DDBJ databases">
        <title>Sphingobacterium tenebrionis sp. nov., a novel endophyte isolated from tenebrio molitor intestines.</title>
        <authorList>
            <person name="Zhang C."/>
        </authorList>
    </citation>
    <scope>NUCLEOTIDE SEQUENCE [LARGE SCALE GENOMIC DNA]</scope>
    <source>
        <strain evidence="7 8">PU5-4</strain>
    </source>
</reference>
<dbReference type="SUPFAM" id="SSF51338">
    <property type="entry name" value="Composite domain of metallo-dependent hydrolases"/>
    <property type="match status" value="1"/>
</dbReference>
<dbReference type="InterPro" id="IPR003764">
    <property type="entry name" value="GlcNAc_6-P_deAcase"/>
</dbReference>
<feature type="domain" description="Amidohydrolase-related" evidence="6">
    <location>
        <begin position="53"/>
        <end position="380"/>
    </location>
</feature>
<dbReference type="GO" id="GO:0008448">
    <property type="term" value="F:N-acetylglucosamine-6-phosphate deacetylase activity"/>
    <property type="evidence" value="ECO:0007669"/>
    <property type="project" value="UniProtKB-EC"/>
</dbReference>
<keyword evidence="4 5" id="KW-0119">Carbohydrate metabolism</keyword>
<keyword evidence="3 5" id="KW-0378">Hydrolase</keyword>
<evidence type="ECO:0000256" key="3">
    <source>
        <dbReference type="ARBA" id="ARBA00022801"/>
    </source>
</evidence>
<dbReference type="SUPFAM" id="SSF51556">
    <property type="entry name" value="Metallo-dependent hydrolases"/>
    <property type="match status" value="1"/>
</dbReference>
<name>A0ABU8I6N8_9SPHI</name>
<protein>
    <submittedName>
        <fullName evidence="7">N-acetylglucosamine-6-phosphate deacetylase</fullName>
        <ecNumber evidence="7">3.5.1.25</ecNumber>
    </submittedName>
</protein>
<dbReference type="Gene3D" id="3.20.20.140">
    <property type="entry name" value="Metal-dependent hydrolases"/>
    <property type="match status" value="1"/>
</dbReference>
<dbReference type="Proteomes" id="UP001363035">
    <property type="component" value="Unassembled WGS sequence"/>
</dbReference>
<comment type="caution">
    <text evidence="7">The sequence shown here is derived from an EMBL/GenBank/DDBJ whole genome shotgun (WGS) entry which is preliminary data.</text>
</comment>
<dbReference type="EMBL" id="JAYLLN010000025">
    <property type="protein sequence ID" value="MEI5985397.1"/>
    <property type="molecule type" value="Genomic_DNA"/>
</dbReference>
<dbReference type="InterPro" id="IPR006680">
    <property type="entry name" value="Amidohydro-rel"/>
</dbReference>
<gene>
    <name evidence="7" type="primary">nagA</name>
    <name evidence="7" type="ORF">VJ786_10835</name>
</gene>
<evidence type="ECO:0000256" key="4">
    <source>
        <dbReference type="ARBA" id="ARBA00023277"/>
    </source>
</evidence>
<evidence type="ECO:0000256" key="5">
    <source>
        <dbReference type="PIRNR" id="PIRNR038994"/>
    </source>
</evidence>
<dbReference type="InterPro" id="IPR032466">
    <property type="entry name" value="Metal_Hydrolase"/>
</dbReference>
<evidence type="ECO:0000313" key="7">
    <source>
        <dbReference type="EMBL" id="MEI5985397.1"/>
    </source>
</evidence>
<comment type="similarity">
    <text evidence="1 5">Belongs to the metallo-dependent hydrolases superfamily. NagA family.</text>
</comment>
<dbReference type="Pfam" id="PF01979">
    <property type="entry name" value="Amidohydro_1"/>
    <property type="match status" value="1"/>
</dbReference>
<dbReference type="RefSeq" id="WP_134777939.1">
    <property type="nucleotide sequence ID" value="NZ_JAYLLN010000025.1"/>
</dbReference>
<sequence>MSKTYFYNGAIILSDSQISNGYVLVDGTKILDFGHGEIAVESDTVKINLNGRYLSPGFIDLHVHGGGGFDFMDATLEAFLGIANTHVQFGTTAMCPTSLTAELSGIYAVLDCYEEALKMNDTGAAFLGIHLEGPYLALSQRGAQDPIYIRDPEPSEYMGILSYSPHIIRWSAAPELPGALKFADYLTENGVLPSLAHTDAIYEEVLEGFNHGFSLATHFYSAMSGITRKNAQRFAGTIEAGYLIDDMDVEIIGDGIHVPPPLLKLIYKIKGPDRIALVTDAMRAAAMPEGQSILGRASDGLPVIVEDGVAKLMDRSAFAGSVATADQLIRNYVRLGEVPLVEAIKMMSQTPARILNINHRKGKIEKGYDADLVILNEDLFAELTMVMGDIKFQKYS</sequence>
<dbReference type="PIRSF" id="PIRSF038994">
    <property type="entry name" value="NagA"/>
    <property type="match status" value="1"/>
</dbReference>
<dbReference type="Gene3D" id="2.30.40.10">
    <property type="entry name" value="Urease, subunit C, domain 1"/>
    <property type="match status" value="1"/>
</dbReference>
<dbReference type="InterPro" id="IPR011059">
    <property type="entry name" value="Metal-dep_hydrolase_composite"/>
</dbReference>